<reference evidence="1" key="2">
    <citation type="journal article" date="2015" name="Data Brief">
        <title>Shoot transcriptome of the giant reed, Arundo donax.</title>
        <authorList>
            <person name="Barrero R.A."/>
            <person name="Guerrero F.D."/>
            <person name="Moolhuijzen P."/>
            <person name="Goolsby J.A."/>
            <person name="Tidwell J."/>
            <person name="Bellgard S.E."/>
            <person name="Bellgard M.I."/>
        </authorList>
    </citation>
    <scope>NUCLEOTIDE SEQUENCE</scope>
    <source>
        <tissue evidence="1">Shoot tissue taken approximately 20 cm above the soil surface</tissue>
    </source>
</reference>
<name>A0A0A9G7B0_ARUDO</name>
<protein>
    <submittedName>
        <fullName evidence="1">Uncharacterized protein</fullName>
    </submittedName>
</protein>
<dbReference type="AlphaFoldDB" id="A0A0A9G7B0"/>
<evidence type="ECO:0000313" key="1">
    <source>
        <dbReference type="EMBL" id="JAE20377.1"/>
    </source>
</evidence>
<reference evidence="1" key="1">
    <citation type="submission" date="2014-09" db="EMBL/GenBank/DDBJ databases">
        <authorList>
            <person name="Magalhaes I.L.F."/>
            <person name="Oliveira U."/>
            <person name="Santos F.R."/>
            <person name="Vidigal T.H.D.A."/>
            <person name="Brescovit A.D."/>
            <person name="Santos A.J."/>
        </authorList>
    </citation>
    <scope>NUCLEOTIDE SEQUENCE</scope>
    <source>
        <tissue evidence="1">Shoot tissue taken approximately 20 cm above the soil surface</tissue>
    </source>
</reference>
<dbReference type="EMBL" id="GBRH01177519">
    <property type="protein sequence ID" value="JAE20377.1"/>
    <property type="molecule type" value="Transcribed_RNA"/>
</dbReference>
<organism evidence="1">
    <name type="scientific">Arundo donax</name>
    <name type="common">Giant reed</name>
    <name type="synonym">Donax arundinaceus</name>
    <dbReference type="NCBI Taxonomy" id="35708"/>
    <lineage>
        <taxon>Eukaryota</taxon>
        <taxon>Viridiplantae</taxon>
        <taxon>Streptophyta</taxon>
        <taxon>Embryophyta</taxon>
        <taxon>Tracheophyta</taxon>
        <taxon>Spermatophyta</taxon>
        <taxon>Magnoliopsida</taxon>
        <taxon>Liliopsida</taxon>
        <taxon>Poales</taxon>
        <taxon>Poaceae</taxon>
        <taxon>PACMAD clade</taxon>
        <taxon>Arundinoideae</taxon>
        <taxon>Arundineae</taxon>
        <taxon>Arundo</taxon>
    </lineage>
</organism>
<sequence length="52" mass="6166">MQLMLRYRRLGIMTWRFRWQRLAGLLVETKTKQELHLGMQGLIISTSVNGSF</sequence>
<proteinExistence type="predicted"/>
<accession>A0A0A9G7B0</accession>